<dbReference type="GO" id="GO:0030288">
    <property type="term" value="C:outer membrane-bounded periplasmic space"/>
    <property type="evidence" value="ECO:0007669"/>
    <property type="project" value="TreeGrafter"/>
</dbReference>
<protein>
    <recommendedName>
        <fullName evidence="6">PDZ domain-containing protein</fullName>
    </recommendedName>
</protein>
<evidence type="ECO:0000256" key="2">
    <source>
        <dbReference type="ARBA" id="ARBA00022670"/>
    </source>
</evidence>
<sequence length="373" mass="38460">MRRGAALTLLFASVLAAGAATGSWAEDGRRATGTLWDGPEPARDALVPAPSADVPAPAARELVSRSGDRWSAAYSAGEYEGVRQGLDGRYTGVGLWIVRGRGGRIAVSRVLPHSPADRAGIRAGDRLLRIDGARVTGEPVTDVVARLRSEAGVAPAAVGSAVSLDLVRRGTGRWREVLIRERLTVDPVTLAYDSGPAVIRVESFTRGSGARVREAVRSAAGTGIVLDLRGNPGGLVAEAVGAASAFLDDGVVATYDLRGRQHALYARPGGDTTTPLVVLVDGGTMSAAELLAGALQDRGRAVVVGGRTFGKGTVQLPRPMPDGSVAELTVGQYRTPSGRSPEGRGVEPDLQVTRPGEAMGEARTVLSGLGAGV</sequence>
<dbReference type="Gene3D" id="2.30.42.10">
    <property type="match status" value="1"/>
</dbReference>
<dbReference type="CDD" id="cd07560">
    <property type="entry name" value="Peptidase_S41_CPP"/>
    <property type="match status" value="1"/>
</dbReference>
<evidence type="ECO:0000259" key="6">
    <source>
        <dbReference type="PROSITE" id="PS50106"/>
    </source>
</evidence>
<dbReference type="InterPro" id="IPR005151">
    <property type="entry name" value="Tail-specific_protease"/>
</dbReference>
<name>A0A7K0CQI6_9ACTN</name>
<accession>A0A7K0CQI6</accession>
<evidence type="ECO:0000313" key="7">
    <source>
        <dbReference type="EMBL" id="MQY15750.1"/>
    </source>
</evidence>
<dbReference type="GO" id="GO:0006508">
    <property type="term" value="P:proteolysis"/>
    <property type="evidence" value="ECO:0007669"/>
    <property type="project" value="UniProtKB-KW"/>
</dbReference>
<evidence type="ECO:0000256" key="3">
    <source>
        <dbReference type="ARBA" id="ARBA00022801"/>
    </source>
</evidence>
<evidence type="ECO:0000313" key="8">
    <source>
        <dbReference type="Proteomes" id="UP000466345"/>
    </source>
</evidence>
<feature type="domain" description="PDZ" evidence="6">
    <location>
        <begin position="88"/>
        <end position="149"/>
    </location>
</feature>
<dbReference type="GO" id="GO:0004175">
    <property type="term" value="F:endopeptidase activity"/>
    <property type="evidence" value="ECO:0007669"/>
    <property type="project" value="TreeGrafter"/>
</dbReference>
<dbReference type="PANTHER" id="PTHR32060">
    <property type="entry name" value="TAIL-SPECIFIC PROTEASE"/>
    <property type="match status" value="1"/>
</dbReference>
<dbReference type="SMART" id="SM00228">
    <property type="entry name" value="PDZ"/>
    <property type="match status" value="1"/>
</dbReference>
<dbReference type="SMART" id="SM00245">
    <property type="entry name" value="TSPc"/>
    <property type="match status" value="1"/>
</dbReference>
<dbReference type="Proteomes" id="UP000466345">
    <property type="component" value="Unassembled WGS sequence"/>
</dbReference>
<dbReference type="Pfam" id="PF17820">
    <property type="entry name" value="PDZ_6"/>
    <property type="match status" value="1"/>
</dbReference>
<keyword evidence="2" id="KW-0645">Protease</keyword>
<dbReference type="AlphaFoldDB" id="A0A7K0CQI6"/>
<reference evidence="7 8" key="1">
    <citation type="submission" date="2019-10" db="EMBL/GenBank/DDBJ databases">
        <title>Streptomyces smaragdinus sp. nov. and Streptomyces fabii sp. nov., isolated from the gut of fungus growing-termite Macrotermes natalensis.</title>
        <authorList>
            <person name="Schwitalla J."/>
            <person name="Benndorf R."/>
            <person name="Martin K."/>
            <person name="De Beer W."/>
            <person name="Kaster A.-K."/>
            <person name="Vollmers J."/>
            <person name="Poulsen M."/>
            <person name="Beemelmanns C."/>
        </authorList>
    </citation>
    <scope>NUCLEOTIDE SEQUENCE [LARGE SCALE GENOMIC DNA]</scope>
    <source>
        <strain evidence="7 8">RB5</strain>
    </source>
</reference>
<comment type="similarity">
    <text evidence="1">Belongs to the peptidase S41A family.</text>
</comment>
<dbReference type="InterPro" id="IPR004447">
    <property type="entry name" value="Peptidase_S41A"/>
</dbReference>
<keyword evidence="4" id="KW-0720">Serine protease</keyword>
<dbReference type="GO" id="GO:0008236">
    <property type="term" value="F:serine-type peptidase activity"/>
    <property type="evidence" value="ECO:0007669"/>
    <property type="project" value="UniProtKB-KW"/>
</dbReference>
<comment type="caution">
    <text evidence="7">The sequence shown here is derived from an EMBL/GenBank/DDBJ whole genome shotgun (WGS) entry which is preliminary data.</text>
</comment>
<dbReference type="InterPro" id="IPR029045">
    <property type="entry name" value="ClpP/crotonase-like_dom_sf"/>
</dbReference>
<dbReference type="GO" id="GO:0007165">
    <property type="term" value="P:signal transduction"/>
    <property type="evidence" value="ECO:0007669"/>
    <property type="project" value="TreeGrafter"/>
</dbReference>
<dbReference type="InterPro" id="IPR036034">
    <property type="entry name" value="PDZ_sf"/>
</dbReference>
<proteinExistence type="inferred from homology"/>
<evidence type="ECO:0000256" key="4">
    <source>
        <dbReference type="ARBA" id="ARBA00022825"/>
    </source>
</evidence>
<dbReference type="SUPFAM" id="SSF50156">
    <property type="entry name" value="PDZ domain-like"/>
    <property type="match status" value="1"/>
</dbReference>
<dbReference type="InterPro" id="IPR001478">
    <property type="entry name" value="PDZ"/>
</dbReference>
<feature type="signal peptide" evidence="5">
    <location>
        <begin position="1"/>
        <end position="19"/>
    </location>
</feature>
<feature type="chain" id="PRO_5038864272" description="PDZ domain-containing protein" evidence="5">
    <location>
        <begin position="20"/>
        <end position="373"/>
    </location>
</feature>
<keyword evidence="5" id="KW-0732">Signal</keyword>
<dbReference type="PROSITE" id="PS50106">
    <property type="entry name" value="PDZ"/>
    <property type="match status" value="1"/>
</dbReference>
<dbReference type="SUPFAM" id="SSF52096">
    <property type="entry name" value="ClpP/crotonase"/>
    <property type="match status" value="1"/>
</dbReference>
<dbReference type="InterPro" id="IPR041489">
    <property type="entry name" value="PDZ_6"/>
</dbReference>
<keyword evidence="3" id="KW-0378">Hydrolase</keyword>
<dbReference type="EMBL" id="WEGJ01000038">
    <property type="protein sequence ID" value="MQY15750.1"/>
    <property type="molecule type" value="Genomic_DNA"/>
</dbReference>
<dbReference type="Pfam" id="PF03572">
    <property type="entry name" value="Peptidase_S41"/>
    <property type="match status" value="1"/>
</dbReference>
<evidence type="ECO:0000256" key="1">
    <source>
        <dbReference type="ARBA" id="ARBA00009179"/>
    </source>
</evidence>
<dbReference type="Gene3D" id="3.30.750.44">
    <property type="match status" value="1"/>
</dbReference>
<dbReference type="Gene3D" id="3.90.226.10">
    <property type="entry name" value="2-enoyl-CoA Hydratase, Chain A, domain 1"/>
    <property type="match status" value="1"/>
</dbReference>
<organism evidence="7 8">
    <name type="scientific">Streptomyces smaragdinus</name>
    <dbReference type="NCBI Taxonomy" id="2585196"/>
    <lineage>
        <taxon>Bacteria</taxon>
        <taxon>Bacillati</taxon>
        <taxon>Actinomycetota</taxon>
        <taxon>Actinomycetes</taxon>
        <taxon>Kitasatosporales</taxon>
        <taxon>Streptomycetaceae</taxon>
        <taxon>Streptomyces</taxon>
    </lineage>
</organism>
<gene>
    <name evidence="7" type="ORF">SRB5_59400</name>
</gene>
<keyword evidence="8" id="KW-1185">Reference proteome</keyword>
<evidence type="ECO:0000256" key="5">
    <source>
        <dbReference type="SAM" id="SignalP"/>
    </source>
</evidence>
<dbReference type="PANTHER" id="PTHR32060:SF30">
    <property type="entry name" value="CARBOXY-TERMINAL PROCESSING PROTEASE CTPA"/>
    <property type="match status" value="1"/>
</dbReference>